<keyword evidence="2" id="KW-1185">Reference proteome</keyword>
<evidence type="ECO:0000313" key="1">
    <source>
        <dbReference type="EMBL" id="RNA44323.1"/>
    </source>
</evidence>
<reference evidence="1 2" key="1">
    <citation type="journal article" date="2018" name="Sci. Rep.">
        <title>Genomic signatures of local adaptation to the degree of environmental predictability in rotifers.</title>
        <authorList>
            <person name="Franch-Gras L."/>
            <person name="Hahn C."/>
            <person name="Garcia-Roger E.M."/>
            <person name="Carmona M.J."/>
            <person name="Serra M."/>
            <person name="Gomez A."/>
        </authorList>
    </citation>
    <scope>NUCLEOTIDE SEQUENCE [LARGE SCALE GENOMIC DNA]</scope>
    <source>
        <strain evidence="1">HYR1</strain>
    </source>
</reference>
<evidence type="ECO:0000313" key="2">
    <source>
        <dbReference type="Proteomes" id="UP000276133"/>
    </source>
</evidence>
<dbReference type="EMBL" id="REGN01000121">
    <property type="protein sequence ID" value="RNA44323.1"/>
    <property type="molecule type" value="Genomic_DNA"/>
</dbReference>
<comment type="caution">
    <text evidence="1">The sequence shown here is derived from an EMBL/GenBank/DDBJ whole genome shotgun (WGS) entry which is preliminary data.</text>
</comment>
<dbReference type="AlphaFoldDB" id="A0A3M7T8C4"/>
<dbReference type="Proteomes" id="UP000276133">
    <property type="component" value="Unassembled WGS sequence"/>
</dbReference>
<name>A0A3M7T8C4_BRAPC</name>
<accession>A0A3M7T8C4</accession>
<dbReference type="OrthoDB" id="10186854at2759"/>
<gene>
    <name evidence="1" type="ORF">BpHYR1_009576</name>
</gene>
<sequence>MVNEHGEVIVLEDYDDIVEKNFRAVATNYVQEHKMKLKKCYQWRQRIEIVEWKKPNCIMTERSRNLRIFNTF</sequence>
<proteinExistence type="predicted"/>
<protein>
    <submittedName>
        <fullName evidence="1">Uncharacterized protein</fullName>
    </submittedName>
</protein>
<organism evidence="1 2">
    <name type="scientific">Brachionus plicatilis</name>
    <name type="common">Marine rotifer</name>
    <name type="synonym">Brachionus muelleri</name>
    <dbReference type="NCBI Taxonomy" id="10195"/>
    <lineage>
        <taxon>Eukaryota</taxon>
        <taxon>Metazoa</taxon>
        <taxon>Spiralia</taxon>
        <taxon>Gnathifera</taxon>
        <taxon>Rotifera</taxon>
        <taxon>Eurotatoria</taxon>
        <taxon>Monogononta</taxon>
        <taxon>Pseudotrocha</taxon>
        <taxon>Ploima</taxon>
        <taxon>Brachionidae</taxon>
        <taxon>Brachionus</taxon>
    </lineage>
</organism>